<dbReference type="RefSeq" id="WP_012294057.1">
    <property type="nucleotide sequence ID" value="NZ_JANTOO010000001.1"/>
</dbReference>
<name>A0ABT2DI01_9BACI</name>
<evidence type="ECO:0000313" key="2">
    <source>
        <dbReference type="Proteomes" id="UP001525021"/>
    </source>
</evidence>
<dbReference type="Proteomes" id="UP001525021">
    <property type="component" value="Unassembled WGS sequence"/>
</dbReference>
<protein>
    <submittedName>
        <fullName evidence="1">Uncharacterized protein</fullName>
    </submittedName>
</protein>
<gene>
    <name evidence="1" type="ORF">NXZ79_00320</name>
</gene>
<dbReference type="EMBL" id="JANTOO010000001">
    <property type="protein sequence ID" value="MCS1394521.1"/>
    <property type="molecule type" value="Genomic_DNA"/>
</dbReference>
<comment type="caution">
    <text evidence="1">The sequence shown here is derived from an EMBL/GenBank/DDBJ whole genome shotgun (WGS) entry which is preliminary data.</text>
</comment>
<keyword evidence="2" id="KW-1185">Reference proteome</keyword>
<proteinExistence type="predicted"/>
<organism evidence="1 2">
    <name type="scientific">Lysinibacillus pinottii</name>
    <dbReference type="NCBI Taxonomy" id="2973932"/>
    <lineage>
        <taxon>Bacteria</taxon>
        <taxon>Bacillati</taxon>
        <taxon>Bacillota</taxon>
        <taxon>Bacilli</taxon>
        <taxon>Bacillales</taxon>
        <taxon>Bacillaceae</taxon>
        <taxon>Lysinibacillus</taxon>
    </lineage>
</organism>
<accession>A0ABT2DI01</accession>
<reference evidence="1 2" key="1">
    <citation type="submission" date="2022-08" db="EMBL/GenBank/DDBJ databases">
        <title>Lysinibacillus sequencing.</title>
        <authorList>
            <person name="Dunlap C."/>
        </authorList>
    </citation>
    <scope>NUCLEOTIDE SEQUENCE [LARGE SCALE GENOMIC DNA]</scope>
    <source>
        <strain evidence="1 2">PB211</strain>
    </source>
</reference>
<sequence length="50" mass="5749">MDTIFRMAAMEVKTFLQLADVNSTGPVCLFLAKLHIEFSNRKLFALVFNR</sequence>
<evidence type="ECO:0000313" key="1">
    <source>
        <dbReference type="EMBL" id="MCS1394521.1"/>
    </source>
</evidence>